<gene>
    <name evidence="25" type="ORF">Cabys_3890</name>
    <name evidence="26" type="ORF">Calab_1238</name>
</gene>
<feature type="binding site" evidence="19">
    <location>
        <position position="343"/>
    </location>
    <ligand>
        <name>phosphoenolpyruvate</name>
        <dbReference type="ChEBI" id="CHEBI:58702"/>
    </ligand>
</feature>
<dbReference type="PRINTS" id="PR01736">
    <property type="entry name" value="PHPHTRNFRASE"/>
</dbReference>
<dbReference type="Gene3D" id="1.10.274.10">
    <property type="entry name" value="PtsI, HPr-binding domain"/>
    <property type="match status" value="1"/>
</dbReference>
<keyword evidence="14 17" id="KW-0418">Kinase</keyword>
<evidence type="ECO:0000313" key="26">
    <source>
        <dbReference type="EMBL" id="EHO40864.1"/>
    </source>
</evidence>
<reference evidence="25 28" key="2">
    <citation type="submission" date="2016-11" db="EMBL/GenBank/DDBJ databases">
        <title>Genomic analysis of Caldithrix abyssi and proposal of a novel bacterial phylum Caldithrichaeota.</title>
        <authorList>
            <person name="Kublanov I."/>
            <person name="Sigalova O."/>
            <person name="Gavrilov S."/>
            <person name="Lebedinsky A."/>
            <person name="Ivanova N."/>
            <person name="Daum C."/>
            <person name="Reddy T."/>
            <person name="Klenk H.P."/>
            <person name="Goker M."/>
            <person name="Reva O."/>
            <person name="Miroshnichenko M."/>
            <person name="Kyprides N."/>
            <person name="Woyke T."/>
            <person name="Gelfand M."/>
        </authorList>
    </citation>
    <scope>NUCLEOTIDE SEQUENCE [LARGE SCALE GENOMIC DNA]</scope>
    <source>
        <strain evidence="25 28">LF13</strain>
    </source>
</reference>
<evidence type="ECO:0000256" key="5">
    <source>
        <dbReference type="ARBA" id="ARBA00007837"/>
    </source>
</evidence>
<evidence type="ECO:0000256" key="9">
    <source>
        <dbReference type="ARBA" id="ARBA00022490"/>
    </source>
</evidence>
<feature type="active site" description="Tele-phosphohistidine intermediate" evidence="18">
    <location>
        <position position="200"/>
    </location>
</feature>
<name>H1XXY9_CALAY</name>
<evidence type="ECO:0000256" key="4">
    <source>
        <dbReference type="ARBA" id="ARBA00004496"/>
    </source>
</evidence>
<dbReference type="InterPro" id="IPR008279">
    <property type="entry name" value="PEP-util_enz_mobile_dom"/>
</dbReference>
<dbReference type="PANTHER" id="PTHR46244:SF3">
    <property type="entry name" value="PHOSPHOENOLPYRUVATE-PROTEIN PHOSPHOTRANSFERASE"/>
    <property type="match status" value="1"/>
</dbReference>
<evidence type="ECO:0000313" key="28">
    <source>
        <dbReference type="Proteomes" id="UP000183868"/>
    </source>
</evidence>
<dbReference type="eggNOG" id="COG1080">
    <property type="taxonomic scope" value="Bacteria"/>
</dbReference>
<protein>
    <recommendedName>
        <fullName evidence="7 17">Phosphoenolpyruvate-protein phosphotransferase</fullName>
        <ecNumber evidence="6 17">2.7.3.9</ecNumber>
    </recommendedName>
    <alternativeName>
        <fullName evidence="16 17">Phosphotransferase system, enzyme I</fullName>
    </alternativeName>
</protein>
<dbReference type="GO" id="GO:0009401">
    <property type="term" value="P:phosphoenolpyruvate-dependent sugar phosphotransferase system"/>
    <property type="evidence" value="ECO:0007669"/>
    <property type="project" value="UniProtKB-KW"/>
</dbReference>
<dbReference type="Proteomes" id="UP000183868">
    <property type="component" value="Chromosome"/>
</dbReference>
<keyword evidence="11 17" id="KW-0808">Transferase</keyword>
<organism evidence="26 27">
    <name type="scientific">Caldithrix abyssi DSM 13497</name>
    <dbReference type="NCBI Taxonomy" id="880073"/>
    <lineage>
        <taxon>Bacteria</taxon>
        <taxon>Pseudomonadati</taxon>
        <taxon>Calditrichota</taxon>
        <taxon>Calditrichia</taxon>
        <taxon>Calditrichales</taxon>
        <taxon>Calditrichaceae</taxon>
        <taxon>Caldithrix</taxon>
    </lineage>
</organism>
<feature type="coiled-coil region" evidence="21">
    <location>
        <begin position="39"/>
        <end position="80"/>
    </location>
</feature>
<evidence type="ECO:0000256" key="10">
    <source>
        <dbReference type="ARBA" id="ARBA00022597"/>
    </source>
</evidence>
<dbReference type="PIRSF" id="PIRSF000732">
    <property type="entry name" value="PTS_enzyme_I"/>
    <property type="match status" value="1"/>
</dbReference>
<dbReference type="GO" id="GO:0008965">
    <property type="term" value="F:phosphoenolpyruvate-protein phosphotransferase activity"/>
    <property type="evidence" value="ECO:0007669"/>
    <property type="project" value="UniProtKB-EC"/>
</dbReference>
<feature type="domain" description="PEP-utilising enzyme mobile" evidence="22">
    <location>
        <begin position="165"/>
        <end position="236"/>
    </location>
</feature>
<dbReference type="KEGG" id="caby:Cabys_3890"/>
<dbReference type="InterPro" id="IPR023151">
    <property type="entry name" value="PEP_util_CS"/>
</dbReference>
<dbReference type="TCDB" id="8.A.7.1.5">
    <property type="family name" value="the phosphotransferase system enzyme i (ei) family"/>
</dbReference>
<dbReference type="Gene3D" id="3.50.30.10">
    <property type="entry name" value="Phosphohistidine domain"/>
    <property type="match status" value="1"/>
</dbReference>
<evidence type="ECO:0000256" key="11">
    <source>
        <dbReference type="ARBA" id="ARBA00022679"/>
    </source>
</evidence>
<dbReference type="InterPro" id="IPR018274">
    <property type="entry name" value="PEP_util_AS"/>
</dbReference>
<feature type="binding site" evidence="19">
    <location>
        <begin position="465"/>
        <end position="466"/>
    </location>
    <ligand>
        <name>phosphoenolpyruvate</name>
        <dbReference type="ChEBI" id="CHEBI:58702"/>
    </ligand>
</feature>
<accession>H1XXY9</accession>
<keyword evidence="13 17" id="KW-0479">Metal-binding</keyword>
<dbReference type="GO" id="GO:0016301">
    <property type="term" value="F:kinase activity"/>
    <property type="evidence" value="ECO:0007669"/>
    <property type="project" value="UniProtKB-KW"/>
</dbReference>
<evidence type="ECO:0000256" key="7">
    <source>
        <dbReference type="ARBA" id="ARBA00016544"/>
    </source>
</evidence>
<feature type="domain" description="Phosphotransferase system enzyme I N-terminal" evidence="24">
    <location>
        <begin position="16"/>
        <end position="139"/>
    </location>
</feature>
<dbReference type="GO" id="GO:0005737">
    <property type="term" value="C:cytoplasm"/>
    <property type="evidence" value="ECO:0007669"/>
    <property type="project" value="UniProtKB-SubCell"/>
</dbReference>
<keyword evidence="21" id="KW-0175">Coiled coil</keyword>
<dbReference type="NCBIfam" id="TIGR01417">
    <property type="entry name" value="PTS_I_fam"/>
    <property type="match status" value="1"/>
</dbReference>
<evidence type="ECO:0000313" key="25">
    <source>
        <dbReference type="EMBL" id="APF20635.1"/>
    </source>
</evidence>
<comment type="subcellular location">
    <subcellularLocation>
        <location evidence="4 17">Cytoplasm</location>
    </subcellularLocation>
</comment>
<evidence type="ECO:0000256" key="2">
    <source>
        <dbReference type="ARBA" id="ARBA00001946"/>
    </source>
</evidence>
<dbReference type="InterPro" id="IPR015813">
    <property type="entry name" value="Pyrv/PenolPyrv_kinase-like_dom"/>
</dbReference>
<evidence type="ECO:0000256" key="8">
    <source>
        <dbReference type="ARBA" id="ARBA00022448"/>
    </source>
</evidence>
<comment type="function">
    <text evidence="3 17">General (non sugar-specific) component of the phosphoenolpyruvate-dependent sugar phosphotransferase system (sugar PTS). This major carbohydrate active-transport system catalyzes the phosphorylation of incoming sugar substrates concomitantly with their translocation across the cell membrane. Enzyme I transfers the phosphoryl group from phosphoenolpyruvate (PEP) to the phosphoryl carrier protein (HPr).</text>
</comment>
<dbReference type="Proteomes" id="UP000004671">
    <property type="component" value="Chromosome"/>
</dbReference>
<evidence type="ECO:0000256" key="6">
    <source>
        <dbReference type="ARBA" id="ARBA00012232"/>
    </source>
</evidence>
<dbReference type="PaxDb" id="880073-Calab_1238"/>
<dbReference type="EMBL" id="CP018099">
    <property type="protein sequence ID" value="APF20635.1"/>
    <property type="molecule type" value="Genomic_DNA"/>
</dbReference>
<evidence type="ECO:0000313" key="27">
    <source>
        <dbReference type="Proteomes" id="UP000004671"/>
    </source>
</evidence>
<dbReference type="InterPro" id="IPR036618">
    <property type="entry name" value="PtsI_HPr-bd_sf"/>
</dbReference>
<dbReference type="PROSITE" id="PS00370">
    <property type="entry name" value="PEP_ENZYMES_PHOS_SITE"/>
    <property type="match status" value="1"/>
</dbReference>
<evidence type="ECO:0000256" key="14">
    <source>
        <dbReference type="ARBA" id="ARBA00022777"/>
    </source>
</evidence>
<dbReference type="EMBL" id="CM001402">
    <property type="protein sequence ID" value="EHO40864.1"/>
    <property type="molecule type" value="Genomic_DNA"/>
</dbReference>
<keyword evidence="27" id="KW-1185">Reference proteome</keyword>
<feature type="active site" description="Proton donor" evidence="18">
    <location>
        <position position="513"/>
    </location>
</feature>
<dbReference type="Pfam" id="PF00391">
    <property type="entry name" value="PEP-utilizers"/>
    <property type="match status" value="1"/>
</dbReference>
<keyword evidence="9 17" id="KW-0963">Cytoplasm</keyword>
<dbReference type="Pfam" id="PF05524">
    <property type="entry name" value="PEP-utilisers_N"/>
    <property type="match status" value="1"/>
</dbReference>
<dbReference type="Pfam" id="PF02896">
    <property type="entry name" value="PEP-utilizers_C"/>
    <property type="match status" value="1"/>
</dbReference>
<evidence type="ECO:0000256" key="19">
    <source>
        <dbReference type="PIRSR" id="PIRSR000732-2"/>
    </source>
</evidence>
<dbReference type="PANTHER" id="PTHR46244">
    <property type="entry name" value="PHOSPHOENOLPYRUVATE-PROTEIN PHOSPHOTRANSFERASE"/>
    <property type="match status" value="1"/>
</dbReference>
<dbReference type="InterPro" id="IPR040442">
    <property type="entry name" value="Pyrv_kinase-like_dom_sf"/>
</dbReference>
<dbReference type="HOGENOM" id="CLU_007308_7_0_0"/>
<dbReference type="OrthoDB" id="9765468at2"/>
<comment type="catalytic activity">
    <reaction evidence="1 17">
        <text>L-histidyl-[protein] + phosphoenolpyruvate = N(pros)-phospho-L-histidyl-[protein] + pyruvate</text>
        <dbReference type="Rhea" id="RHEA:23880"/>
        <dbReference type="Rhea" id="RHEA-COMP:9745"/>
        <dbReference type="Rhea" id="RHEA-COMP:9746"/>
        <dbReference type="ChEBI" id="CHEBI:15361"/>
        <dbReference type="ChEBI" id="CHEBI:29979"/>
        <dbReference type="ChEBI" id="CHEBI:58702"/>
        <dbReference type="ChEBI" id="CHEBI:64837"/>
        <dbReference type="EC" id="2.7.3.9"/>
    </reaction>
</comment>
<keyword evidence="10 17" id="KW-0762">Sugar transport</keyword>
<feature type="binding site" evidence="20">
    <location>
        <position position="442"/>
    </location>
    <ligand>
        <name>Mg(2+)</name>
        <dbReference type="ChEBI" id="CHEBI:18420"/>
    </ligand>
</feature>
<dbReference type="SUPFAM" id="SSF47831">
    <property type="entry name" value="Enzyme I of the PEP:sugar phosphotransferase system HPr-binding (sub)domain"/>
    <property type="match status" value="1"/>
</dbReference>
<evidence type="ECO:0000256" key="13">
    <source>
        <dbReference type="ARBA" id="ARBA00022723"/>
    </source>
</evidence>
<dbReference type="GO" id="GO:0046872">
    <property type="term" value="F:metal ion binding"/>
    <property type="evidence" value="ECO:0007669"/>
    <property type="project" value="UniProtKB-KW"/>
</dbReference>
<dbReference type="SUPFAM" id="SSF52009">
    <property type="entry name" value="Phosphohistidine domain"/>
    <property type="match status" value="1"/>
</dbReference>
<dbReference type="RefSeq" id="WP_006927926.1">
    <property type="nucleotide sequence ID" value="NZ_CM001402.1"/>
</dbReference>
<dbReference type="PROSITE" id="PS00742">
    <property type="entry name" value="PEP_ENZYMES_2"/>
    <property type="match status" value="1"/>
</dbReference>
<keyword evidence="26" id="KW-0670">Pyruvate</keyword>
<keyword evidence="12 17" id="KW-0598">Phosphotransferase system</keyword>
<evidence type="ECO:0000256" key="3">
    <source>
        <dbReference type="ARBA" id="ARBA00002728"/>
    </source>
</evidence>
<proteinExistence type="inferred from homology"/>
<feature type="binding site" evidence="19">
    <location>
        <position position="476"/>
    </location>
    <ligand>
        <name>phosphoenolpyruvate</name>
        <dbReference type="ChEBI" id="CHEBI:58702"/>
    </ligand>
</feature>
<keyword evidence="15 17" id="KW-0460">Magnesium</keyword>
<feature type="domain" description="PEP-utilising enzyme C-terminal" evidence="23">
    <location>
        <begin position="267"/>
        <end position="552"/>
    </location>
</feature>
<dbReference type="InterPro" id="IPR006318">
    <property type="entry name" value="PTS_EI-like"/>
</dbReference>
<dbReference type="FunCoup" id="H1XXY9">
    <property type="interactions" value="379"/>
</dbReference>
<reference evidence="26 27" key="1">
    <citation type="submission" date="2011-09" db="EMBL/GenBank/DDBJ databases">
        <title>The permanent draft genome of Caldithrix abyssi DSM 13497.</title>
        <authorList>
            <consortium name="US DOE Joint Genome Institute (JGI-PGF)"/>
            <person name="Lucas S."/>
            <person name="Han J."/>
            <person name="Lapidus A."/>
            <person name="Bruce D."/>
            <person name="Goodwin L."/>
            <person name="Pitluck S."/>
            <person name="Peters L."/>
            <person name="Kyrpides N."/>
            <person name="Mavromatis K."/>
            <person name="Ivanova N."/>
            <person name="Mikhailova N."/>
            <person name="Chertkov O."/>
            <person name="Detter J.C."/>
            <person name="Tapia R."/>
            <person name="Han C."/>
            <person name="Land M."/>
            <person name="Hauser L."/>
            <person name="Markowitz V."/>
            <person name="Cheng J.-F."/>
            <person name="Hugenholtz P."/>
            <person name="Woyke T."/>
            <person name="Wu D."/>
            <person name="Spring S."/>
            <person name="Brambilla E."/>
            <person name="Klenk H.-P."/>
            <person name="Eisen J.A."/>
        </authorList>
    </citation>
    <scope>NUCLEOTIDE SEQUENCE [LARGE SCALE GENOMIC DNA]</scope>
    <source>
        <strain evidence="26 27">DSM 13497</strain>
    </source>
</reference>
<dbReference type="STRING" id="880073.Cabys_3890"/>
<evidence type="ECO:0000256" key="21">
    <source>
        <dbReference type="SAM" id="Coils"/>
    </source>
</evidence>
<evidence type="ECO:0000256" key="15">
    <source>
        <dbReference type="ARBA" id="ARBA00022842"/>
    </source>
</evidence>
<dbReference type="InParanoid" id="H1XXY9"/>
<evidence type="ECO:0000256" key="1">
    <source>
        <dbReference type="ARBA" id="ARBA00000683"/>
    </source>
</evidence>
<evidence type="ECO:0000259" key="24">
    <source>
        <dbReference type="Pfam" id="PF05524"/>
    </source>
</evidence>
<dbReference type="InterPro" id="IPR036637">
    <property type="entry name" value="Phosphohistidine_dom_sf"/>
</dbReference>
<dbReference type="InterPro" id="IPR000121">
    <property type="entry name" value="PEP_util_C"/>
</dbReference>
<dbReference type="SUPFAM" id="SSF51621">
    <property type="entry name" value="Phosphoenolpyruvate/pyruvate domain"/>
    <property type="match status" value="1"/>
</dbReference>
<evidence type="ECO:0000256" key="18">
    <source>
        <dbReference type="PIRSR" id="PIRSR000732-1"/>
    </source>
</evidence>
<comment type="similarity">
    <text evidence="5 17">Belongs to the PEP-utilizing enzyme family.</text>
</comment>
<evidence type="ECO:0000259" key="22">
    <source>
        <dbReference type="Pfam" id="PF00391"/>
    </source>
</evidence>
<sequence length="591" mass="67929">MKNNKTKKIKREIVLKGLPTSPGIGMGPAYIFRPFQINIAELESGVEDVEQELKLFDRAIRKVKRQLENAQRSSELYYQDQFSEIFESQKAFLQDSILLNEIKQEIQRSRCSAAQAVSKILSEKSEYFINLENRYFRERAYDIIDLKQKLVNALLGIDVDYQLSSPAIVVAEMLSPADTINFNRNLILGFLTDKGGRTSHAAIMARGLRIPAVVNRYNLSHILHDDDYLILDGFTGAIIINPTEETKKRYEQKSTEFKQFESRLFQDIEQPTVTRDNCHVHLLANIEFAHEVSDARINQAEGIGLFRTESLFIEKQTMPSEEQQFAYYKQVIEQMEGREVTVRVLDLGGDKILPSNEYQLESNPFLGWRAIRFLLDRPNIFKTQLRAILRASIFGKVKILIPMVSSVDEILKVKEILKDVQQELKNDKKEFDPHIKLGVMIETPAAAILAETMANYVDFFSIGTNDLTQYVLAMDRTNEMVSKSFNTFNPAVLRFVEMSIKAAHKKNIDVTLCGEFAAFPEAIPLLLGMGLRHFSMNPFSIAGAKKVIRSLNLDECELLFRKIRKMHTTQEIERECQNFVKERIEDLEYLK</sequence>
<dbReference type="Gene3D" id="3.20.20.60">
    <property type="entry name" value="Phosphoenolpyruvate-binding domains"/>
    <property type="match status" value="1"/>
</dbReference>
<comment type="cofactor">
    <cofactor evidence="2 17 20">
        <name>Mg(2+)</name>
        <dbReference type="ChEBI" id="CHEBI:18420"/>
    </cofactor>
</comment>
<evidence type="ECO:0000259" key="23">
    <source>
        <dbReference type="Pfam" id="PF02896"/>
    </source>
</evidence>
<feature type="binding site" evidence="20">
    <location>
        <position position="466"/>
    </location>
    <ligand>
        <name>Mg(2+)</name>
        <dbReference type="ChEBI" id="CHEBI:18420"/>
    </ligand>
</feature>
<evidence type="ECO:0000256" key="17">
    <source>
        <dbReference type="PIRNR" id="PIRNR000732"/>
    </source>
</evidence>
<dbReference type="InterPro" id="IPR024692">
    <property type="entry name" value="PTS_EI"/>
</dbReference>
<dbReference type="AlphaFoldDB" id="H1XXY9"/>
<feature type="binding site" evidence="19">
    <location>
        <position position="307"/>
    </location>
    <ligand>
        <name>phosphoenolpyruvate</name>
        <dbReference type="ChEBI" id="CHEBI:58702"/>
    </ligand>
</feature>
<dbReference type="InterPro" id="IPR050499">
    <property type="entry name" value="PEP-utilizing_PTS_enzyme"/>
</dbReference>
<dbReference type="InterPro" id="IPR008731">
    <property type="entry name" value="PTS_EIN"/>
</dbReference>
<evidence type="ECO:0000256" key="12">
    <source>
        <dbReference type="ARBA" id="ARBA00022683"/>
    </source>
</evidence>
<evidence type="ECO:0000256" key="16">
    <source>
        <dbReference type="ARBA" id="ARBA00033235"/>
    </source>
</evidence>
<evidence type="ECO:0000256" key="20">
    <source>
        <dbReference type="PIRSR" id="PIRSR000732-3"/>
    </source>
</evidence>
<dbReference type="EC" id="2.7.3.9" evidence="6 17"/>
<keyword evidence="8 17" id="KW-0813">Transport</keyword>